<evidence type="ECO:0000259" key="3">
    <source>
        <dbReference type="Pfam" id="PF25597"/>
    </source>
</evidence>
<dbReference type="InterPro" id="IPR057670">
    <property type="entry name" value="SH3_retrovirus"/>
</dbReference>
<dbReference type="Pfam" id="PF25597">
    <property type="entry name" value="SH3_retrovirus"/>
    <property type="match status" value="1"/>
</dbReference>
<dbReference type="EMBL" id="GBRD01015215">
    <property type="protein sequence ID" value="JAG50611.1"/>
    <property type="molecule type" value="Transcribed_RNA"/>
</dbReference>
<reference evidence="4" key="1">
    <citation type="submission" date="2014-09" db="EMBL/GenBank/DDBJ databases">
        <authorList>
            <person name="Magalhaes I.L.F."/>
            <person name="Oliveira U."/>
            <person name="Santos F.R."/>
            <person name="Vidigal T.H.D.A."/>
            <person name="Brescovit A.D."/>
            <person name="Santos A.J."/>
        </authorList>
    </citation>
    <scope>NUCLEOTIDE SEQUENCE</scope>
</reference>
<feature type="signal peptide" evidence="2">
    <location>
        <begin position="1"/>
        <end position="16"/>
    </location>
</feature>
<proteinExistence type="predicted"/>
<organism evidence="4">
    <name type="scientific">Lygus hesperus</name>
    <name type="common">Western plant bug</name>
    <dbReference type="NCBI Taxonomy" id="30085"/>
    <lineage>
        <taxon>Eukaryota</taxon>
        <taxon>Metazoa</taxon>
        <taxon>Ecdysozoa</taxon>
        <taxon>Arthropoda</taxon>
        <taxon>Hexapoda</taxon>
        <taxon>Insecta</taxon>
        <taxon>Pterygota</taxon>
        <taxon>Neoptera</taxon>
        <taxon>Paraneoptera</taxon>
        <taxon>Hemiptera</taxon>
        <taxon>Heteroptera</taxon>
        <taxon>Panheteroptera</taxon>
        <taxon>Cimicomorpha</taxon>
        <taxon>Miridae</taxon>
        <taxon>Mirini</taxon>
        <taxon>Lygus</taxon>
    </lineage>
</organism>
<name>A0A0K8SBE7_LYGHE</name>
<evidence type="ECO:0000256" key="1">
    <source>
        <dbReference type="SAM" id="MobiDB-lite"/>
    </source>
</evidence>
<evidence type="ECO:0000313" key="4">
    <source>
        <dbReference type="EMBL" id="JAG50611.1"/>
    </source>
</evidence>
<keyword evidence="2" id="KW-0732">Signal</keyword>
<feature type="non-terminal residue" evidence="4">
    <location>
        <position position="1"/>
    </location>
</feature>
<protein>
    <recommendedName>
        <fullName evidence="3">Retroviral polymerase SH3-like domain-containing protein</fullName>
    </recommendedName>
</protein>
<sequence>VSVMAMFSVLTCSSVAQIDEVNLARSNTDSYKTLLWHMRMGHSSHYPVKVVCEICMKRKQTQATFAKEIPEDRKPTRILECVSSDVLGKVNPSTHDVEDRSSKLDAHSKKMVMVGYCPNGYRLWDPEKRKIVRARSVVFDERLPVEAVDVQPDPDLPLHLDAPVQVLSPNENSSDQITEESSQNKSTQSSQRNRVKIILQSLVRKNVPGSALDSLKPKNTYLVSK</sequence>
<feature type="domain" description="Retroviral polymerase SH3-like" evidence="3">
    <location>
        <begin position="98"/>
        <end position="142"/>
    </location>
</feature>
<accession>A0A0K8SBE7</accession>
<feature type="chain" id="PRO_5005519207" description="Retroviral polymerase SH3-like domain-containing protein" evidence="2">
    <location>
        <begin position="17"/>
        <end position="225"/>
    </location>
</feature>
<dbReference type="AlphaFoldDB" id="A0A0K8SBE7"/>
<feature type="region of interest" description="Disordered" evidence="1">
    <location>
        <begin position="166"/>
        <end position="193"/>
    </location>
</feature>
<evidence type="ECO:0000256" key="2">
    <source>
        <dbReference type="SAM" id="SignalP"/>
    </source>
</evidence>
<feature type="compositionally biased region" description="Polar residues" evidence="1">
    <location>
        <begin position="167"/>
        <end position="192"/>
    </location>
</feature>